<organism evidence="3 4">
    <name type="scientific">Paenibacillus catalpae</name>
    <dbReference type="NCBI Taxonomy" id="1045775"/>
    <lineage>
        <taxon>Bacteria</taxon>
        <taxon>Bacillati</taxon>
        <taxon>Bacillota</taxon>
        <taxon>Bacilli</taxon>
        <taxon>Bacillales</taxon>
        <taxon>Paenibacillaceae</taxon>
        <taxon>Paenibacillus</taxon>
    </lineage>
</organism>
<dbReference type="OrthoDB" id="9776685at2"/>
<gene>
    <name evidence="3" type="ORF">SAMN05216378_3954</name>
</gene>
<dbReference type="Gene3D" id="3.40.50.1820">
    <property type="entry name" value="alpha/beta hydrolase"/>
    <property type="match status" value="1"/>
</dbReference>
<dbReference type="Pfam" id="PF00561">
    <property type="entry name" value="Abhydrolase_1"/>
    <property type="match status" value="1"/>
</dbReference>
<dbReference type="PANTHER" id="PTHR12277">
    <property type="entry name" value="ALPHA/BETA HYDROLASE DOMAIN-CONTAINING PROTEIN"/>
    <property type="match status" value="1"/>
</dbReference>
<dbReference type="EMBL" id="FOMT01000004">
    <property type="protein sequence ID" value="SFE75426.1"/>
    <property type="molecule type" value="Genomic_DNA"/>
</dbReference>
<keyword evidence="1" id="KW-1133">Transmembrane helix</keyword>
<keyword evidence="3" id="KW-0378">Hydrolase</keyword>
<evidence type="ECO:0000256" key="1">
    <source>
        <dbReference type="SAM" id="Phobius"/>
    </source>
</evidence>
<dbReference type="AlphaFoldDB" id="A0A1I2D4H1"/>
<feature type="transmembrane region" description="Helical" evidence="1">
    <location>
        <begin position="40"/>
        <end position="67"/>
    </location>
</feature>
<protein>
    <submittedName>
        <fullName evidence="3">Alpha/beta hydrolase fold</fullName>
    </submittedName>
</protein>
<evidence type="ECO:0000313" key="3">
    <source>
        <dbReference type="EMBL" id="SFE75426.1"/>
    </source>
</evidence>
<dbReference type="PANTHER" id="PTHR12277:SF81">
    <property type="entry name" value="PROTEIN ABHD13"/>
    <property type="match status" value="1"/>
</dbReference>
<dbReference type="SUPFAM" id="SSF53474">
    <property type="entry name" value="alpha/beta-Hydrolases"/>
    <property type="match status" value="1"/>
</dbReference>
<keyword evidence="1" id="KW-0812">Transmembrane</keyword>
<dbReference type="Proteomes" id="UP000198855">
    <property type="component" value="Unassembled WGS sequence"/>
</dbReference>
<dbReference type="InterPro" id="IPR029058">
    <property type="entry name" value="AB_hydrolase_fold"/>
</dbReference>
<name>A0A1I2D4H1_9BACL</name>
<evidence type="ECO:0000259" key="2">
    <source>
        <dbReference type="Pfam" id="PF00561"/>
    </source>
</evidence>
<accession>A0A1I2D4H1</accession>
<dbReference type="STRING" id="1045775.SAMN05216378_3954"/>
<dbReference type="RefSeq" id="WP_091188155.1">
    <property type="nucleotide sequence ID" value="NZ_FOMT01000004.1"/>
</dbReference>
<dbReference type="GO" id="GO:0016787">
    <property type="term" value="F:hydrolase activity"/>
    <property type="evidence" value="ECO:0007669"/>
    <property type="project" value="UniProtKB-KW"/>
</dbReference>
<feature type="domain" description="AB hydrolase-1" evidence="2">
    <location>
        <begin position="127"/>
        <end position="239"/>
    </location>
</feature>
<dbReference type="InterPro" id="IPR000073">
    <property type="entry name" value="AB_hydrolase_1"/>
</dbReference>
<proteinExistence type="predicted"/>
<keyword evidence="1" id="KW-0472">Membrane</keyword>
<reference evidence="4" key="1">
    <citation type="submission" date="2016-10" db="EMBL/GenBank/DDBJ databases">
        <authorList>
            <person name="Varghese N."/>
            <person name="Submissions S."/>
        </authorList>
    </citation>
    <scope>NUCLEOTIDE SEQUENCE [LARGE SCALE GENOMIC DNA]</scope>
    <source>
        <strain evidence="4">CGMCC 1.10784</strain>
    </source>
</reference>
<keyword evidence="4" id="KW-1185">Reference proteome</keyword>
<evidence type="ECO:0000313" key="4">
    <source>
        <dbReference type="Proteomes" id="UP000198855"/>
    </source>
</evidence>
<sequence>MSTTMMTPMPLETGYPLQPFPPLDGGLQKERPQAKTRKHFFIALVASFTALCLLLVLVFYGYVAWMLTYPYVAPLTSNPKAAAGLDYEDILFPSASGRTTVSGWYVPASYNDSDAVLASSNASSERTVIFSHGYGANREEDWVPMYDLTKLLHGLHYNVVLFDYGYASQKYKAPATAGIEESQQLLAAIHFAKSRGAEEIVVWGFSMGAGTALQAALQTNDIDAMILDSTFLATADTMFHNVTQFLPLPKFPSMPLIETMLPIWSGTNLKQVPINQILAKSFDIPLYIMHGTNDAKAPYQLAEQIAAEQTNPLSRSWIVPKGQHEMLFRASPTEYIQRAALFLGQVDQQFQAEADSGSDSSADTTQTL</sequence>